<evidence type="ECO:0000259" key="2">
    <source>
        <dbReference type="Pfam" id="PF04984"/>
    </source>
</evidence>
<accession>A0A1H6TSZ7</accession>
<proteinExistence type="inferred from homology"/>
<dbReference type="Pfam" id="PF17482">
    <property type="entry name" value="Phage_sheath_1C"/>
    <property type="match status" value="1"/>
</dbReference>
<dbReference type="AlphaFoldDB" id="A0A1H6TSZ7"/>
<reference evidence="5 6" key="1">
    <citation type="submission" date="2016-10" db="EMBL/GenBank/DDBJ databases">
        <authorList>
            <person name="de Groot N.N."/>
        </authorList>
    </citation>
    <scope>NUCLEOTIDE SEQUENCE [LARGE SCALE GENOMIC DNA]</scope>
    <source>
        <strain evidence="5 6">DSM 1041</strain>
    </source>
</reference>
<dbReference type="InterPro" id="IPR052042">
    <property type="entry name" value="Tail_sheath_structural"/>
</dbReference>
<dbReference type="InterPro" id="IPR054564">
    <property type="entry name" value="Gp18_domIII_N"/>
</dbReference>
<dbReference type="InterPro" id="IPR020287">
    <property type="entry name" value="Tail_sheath_C"/>
</dbReference>
<evidence type="ECO:0000313" key="5">
    <source>
        <dbReference type="EMBL" id="SEI83188.1"/>
    </source>
</evidence>
<feature type="domain" description="Tail sheath protein subtilisin-like" evidence="2">
    <location>
        <begin position="114"/>
        <end position="280"/>
    </location>
</feature>
<dbReference type="PANTHER" id="PTHR35861">
    <property type="match status" value="1"/>
</dbReference>
<sequence>MPVDYHHGIRVVEASDGTRPIRTVSTAVVGVVCTGSDADAAAFPLDTPVLVTNPQASAGKAGELGTLASTLDAIADQTNALTVVVRVADGAGADAEAIAADQATKIIGTTTAGGQMTGLKALLAAQARLGVKPRILGVPGLDSLAVATELAAIAQKLRGFAYASAWECATKEEAVAYREGFGQRELMLLWPDFISWDTVGSADQAAPAVARALGLRAKIDQEVGWHKTLSNVPVNGVTGIGADVFWDLQDPATDAGYLNAADVTTLIRRDGFRFWGSRTCSADPLFAFESATRTAQVLADTVAEAHLWAVDKPLHPTLVRDILEGVNAKLRELKRLGYLIDGEAWYDESLNDAATLKAGKLYIAYDYTPVPPLEDLTFQQRITDRYLATFASRITA</sequence>
<dbReference type="Pfam" id="PF04984">
    <property type="entry name" value="Phage_sheath_1"/>
    <property type="match status" value="1"/>
</dbReference>
<gene>
    <name evidence="5" type="ORF">SAMN04244579_02159</name>
</gene>
<dbReference type="Pfam" id="PF22671">
    <property type="entry name" value="Gp18_domIII_N"/>
    <property type="match status" value="1"/>
</dbReference>
<name>A0A1H6TSZ7_9GAMM</name>
<evidence type="ECO:0000259" key="4">
    <source>
        <dbReference type="Pfam" id="PF22671"/>
    </source>
</evidence>
<evidence type="ECO:0008006" key="7">
    <source>
        <dbReference type="Google" id="ProtNLM"/>
    </source>
</evidence>
<comment type="similarity">
    <text evidence="1">Belongs to the myoviridae tail sheath protein family.</text>
</comment>
<dbReference type="Proteomes" id="UP000199005">
    <property type="component" value="Unassembled WGS sequence"/>
</dbReference>
<dbReference type="RefSeq" id="WP_090899369.1">
    <property type="nucleotide sequence ID" value="NZ_FNYO01000022.1"/>
</dbReference>
<feature type="domain" description="Tail sheath protein C-terminal" evidence="3">
    <location>
        <begin position="282"/>
        <end position="383"/>
    </location>
</feature>
<dbReference type="EMBL" id="FNYO01000022">
    <property type="protein sequence ID" value="SEI83188.1"/>
    <property type="molecule type" value="Genomic_DNA"/>
</dbReference>
<feature type="domain" description="Tail sheath protein Gp18-like" evidence="4">
    <location>
        <begin position="27"/>
        <end position="87"/>
    </location>
</feature>
<evidence type="ECO:0000256" key="1">
    <source>
        <dbReference type="ARBA" id="ARBA00008005"/>
    </source>
</evidence>
<evidence type="ECO:0000259" key="3">
    <source>
        <dbReference type="Pfam" id="PF17482"/>
    </source>
</evidence>
<protein>
    <recommendedName>
        <fullName evidence="7">Phage tail sheath protein</fullName>
    </recommendedName>
</protein>
<evidence type="ECO:0000313" key="6">
    <source>
        <dbReference type="Proteomes" id="UP000199005"/>
    </source>
</evidence>
<dbReference type="STRING" id="170623.SAMN04244579_02159"/>
<dbReference type="PANTHER" id="PTHR35861:SF1">
    <property type="entry name" value="PHAGE TAIL SHEATH PROTEIN"/>
    <property type="match status" value="1"/>
</dbReference>
<organism evidence="5 6">
    <name type="scientific">Azotobacter beijerinckii</name>
    <dbReference type="NCBI Taxonomy" id="170623"/>
    <lineage>
        <taxon>Bacteria</taxon>
        <taxon>Pseudomonadati</taxon>
        <taxon>Pseudomonadota</taxon>
        <taxon>Gammaproteobacteria</taxon>
        <taxon>Pseudomonadales</taxon>
        <taxon>Pseudomonadaceae</taxon>
        <taxon>Azotobacter</taxon>
    </lineage>
</organism>
<dbReference type="InterPro" id="IPR035089">
    <property type="entry name" value="Phage_sheath_subtilisin"/>
</dbReference>